<dbReference type="GO" id="GO:0016020">
    <property type="term" value="C:membrane"/>
    <property type="evidence" value="ECO:0007669"/>
    <property type="project" value="UniProtKB-SubCell"/>
</dbReference>
<reference evidence="6" key="1">
    <citation type="submission" date="2023-01" db="EMBL/GenBank/DDBJ databases">
        <title>Colletotrichum chrysophilum M932 genome sequence.</title>
        <authorList>
            <person name="Baroncelli R."/>
        </authorList>
    </citation>
    <scope>NUCLEOTIDE SEQUENCE</scope>
    <source>
        <strain evidence="6">M932</strain>
    </source>
</reference>
<keyword evidence="3 5" id="KW-1133">Transmembrane helix</keyword>
<sequence length="218" mass="23915">MADNSTTTEGASKGFVFYHYEPSMVAAVIFIGVFGLSGLLHIWQLVRARTWYFIPFVIGCLFEAIGYVGRAMSAQEAPDYTKNPYIIQSILLLLGPALFAASIYMILGRLINLLDAGNYSLIRPKWLTKVFVLGDLLSFFAQSGGVAVCLQRLKTQIPLNWERTSLSAVSVFRSSSSASSWSSPSSSICAFLATRPRRHTLLIPLGKASFGFSTEPVL</sequence>
<comment type="subcellular location">
    <subcellularLocation>
        <location evidence="1">Membrane</location>
        <topology evidence="1">Multi-pass membrane protein</topology>
    </subcellularLocation>
</comment>
<protein>
    <submittedName>
        <fullName evidence="6">Rta1 domain-containing protein</fullName>
    </submittedName>
</protein>
<evidence type="ECO:0000256" key="3">
    <source>
        <dbReference type="ARBA" id="ARBA00022989"/>
    </source>
</evidence>
<evidence type="ECO:0000256" key="1">
    <source>
        <dbReference type="ARBA" id="ARBA00004141"/>
    </source>
</evidence>
<dbReference type="Proteomes" id="UP001243330">
    <property type="component" value="Unassembled WGS sequence"/>
</dbReference>
<comment type="caution">
    <text evidence="6">The sequence shown here is derived from an EMBL/GenBank/DDBJ whole genome shotgun (WGS) entry which is preliminary data.</text>
</comment>
<dbReference type="Pfam" id="PF04479">
    <property type="entry name" value="RTA1"/>
    <property type="match status" value="1"/>
</dbReference>
<organism evidence="6 7">
    <name type="scientific">Colletotrichum chrysophilum</name>
    <dbReference type="NCBI Taxonomy" id="1836956"/>
    <lineage>
        <taxon>Eukaryota</taxon>
        <taxon>Fungi</taxon>
        <taxon>Dikarya</taxon>
        <taxon>Ascomycota</taxon>
        <taxon>Pezizomycotina</taxon>
        <taxon>Sordariomycetes</taxon>
        <taxon>Hypocreomycetidae</taxon>
        <taxon>Glomerellales</taxon>
        <taxon>Glomerellaceae</taxon>
        <taxon>Colletotrichum</taxon>
        <taxon>Colletotrichum gloeosporioides species complex</taxon>
    </lineage>
</organism>
<keyword evidence="7" id="KW-1185">Reference proteome</keyword>
<dbReference type="AlphaFoldDB" id="A0AAD9ACK5"/>
<dbReference type="PANTHER" id="PTHR31465">
    <property type="entry name" value="PROTEIN RTA1-RELATED"/>
    <property type="match status" value="1"/>
</dbReference>
<evidence type="ECO:0000313" key="6">
    <source>
        <dbReference type="EMBL" id="KAK1845666.1"/>
    </source>
</evidence>
<dbReference type="EMBL" id="JAQOWY010000264">
    <property type="protein sequence ID" value="KAK1845666.1"/>
    <property type="molecule type" value="Genomic_DNA"/>
</dbReference>
<keyword evidence="4 5" id="KW-0472">Membrane</keyword>
<gene>
    <name evidence="6" type="ORF">CCHR01_11731</name>
</gene>
<dbReference type="InterPro" id="IPR007568">
    <property type="entry name" value="RTA1"/>
</dbReference>
<name>A0AAD9ACK5_9PEZI</name>
<evidence type="ECO:0000256" key="2">
    <source>
        <dbReference type="ARBA" id="ARBA00022692"/>
    </source>
</evidence>
<dbReference type="PANTHER" id="PTHR31465:SF35">
    <property type="entry name" value="RTA1 DOMAIN PROTEIN-RELATED"/>
    <property type="match status" value="1"/>
</dbReference>
<keyword evidence="2 5" id="KW-0812">Transmembrane</keyword>
<evidence type="ECO:0000256" key="4">
    <source>
        <dbReference type="ARBA" id="ARBA00023136"/>
    </source>
</evidence>
<evidence type="ECO:0000256" key="5">
    <source>
        <dbReference type="SAM" id="Phobius"/>
    </source>
</evidence>
<accession>A0AAD9ACK5</accession>
<proteinExistence type="predicted"/>
<feature type="transmembrane region" description="Helical" evidence="5">
    <location>
        <begin position="50"/>
        <end position="69"/>
    </location>
</feature>
<evidence type="ECO:0000313" key="7">
    <source>
        <dbReference type="Proteomes" id="UP001243330"/>
    </source>
</evidence>
<feature type="transmembrane region" description="Helical" evidence="5">
    <location>
        <begin position="23"/>
        <end position="44"/>
    </location>
</feature>
<feature type="transmembrane region" description="Helical" evidence="5">
    <location>
        <begin position="90"/>
        <end position="111"/>
    </location>
</feature>